<dbReference type="AlphaFoldDB" id="A0A224YG58"/>
<keyword evidence="1" id="KW-0812">Transmembrane</keyword>
<evidence type="ECO:0000313" key="2">
    <source>
        <dbReference type="EMBL" id="MAA12954.1"/>
    </source>
</evidence>
<name>A0A224YG58_9ACAR</name>
<evidence type="ECO:0000256" key="1">
    <source>
        <dbReference type="SAM" id="Phobius"/>
    </source>
</evidence>
<sequence length="102" mass="11450">MFVSLECTCGCCSVEMNLIVWCCMFVFLPPVVSSRIHPLLGLLRALAHVLVFFVLCFWRMQTQVNTNALNSTPQWLFSCAAFSSSACMDESIPANSLNREHI</sequence>
<accession>A0A224YG58</accession>
<feature type="transmembrane region" description="Helical" evidence="1">
    <location>
        <begin position="39"/>
        <end position="58"/>
    </location>
</feature>
<keyword evidence="1" id="KW-0472">Membrane</keyword>
<proteinExistence type="predicted"/>
<dbReference type="EMBL" id="GFPF01001808">
    <property type="protein sequence ID" value="MAA12954.1"/>
    <property type="molecule type" value="Transcribed_RNA"/>
</dbReference>
<keyword evidence="1" id="KW-1133">Transmembrane helix</keyword>
<feature type="transmembrane region" description="Helical" evidence="1">
    <location>
        <begin position="7"/>
        <end position="27"/>
    </location>
</feature>
<protein>
    <submittedName>
        <fullName evidence="2">Uncharacterized protein</fullName>
    </submittedName>
</protein>
<organism evidence="2">
    <name type="scientific">Rhipicephalus zambeziensis</name>
    <dbReference type="NCBI Taxonomy" id="60191"/>
    <lineage>
        <taxon>Eukaryota</taxon>
        <taxon>Metazoa</taxon>
        <taxon>Ecdysozoa</taxon>
        <taxon>Arthropoda</taxon>
        <taxon>Chelicerata</taxon>
        <taxon>Arachnida</taxon>
        <taxon>Acari</taxon>
        <taxon>Parasitiformes</taxon>
        <taxon>Ixodida</taxon>
        <taxon>Ixodoidea</taxon>
        <taxon>Ixodidae</taxon>
        <taxon>Rhipicephalinae</taxon>
        <taxon>Rhipicephalus</taxon>
        <taxon>Rhipicephalus</taxon>
    </lineage>
</organism>
<reference evidence="2" key="1">
    <citation type="journal article" date="2017" name="Parasit. Vectors">
        <title>Sialotranscriptomics of Rhipicephalus zambeziensis reveals intricate expression profiles of secretory proteins and suggests tight temporal transcriptional regulation during blood-feeding.</title>
        <authorList>
            <person name="de Castro M.H."/>
            <person name="de Klerk D."/>
            <person name="Pienaar R."/>
            <person name="Rees D.J.G."/>
            <person name="Mans B.J."/>
        </authorList>
    </citation>
    <scope>NUCLEOTIDE SEQUENCE</scope>
    <source>
        <tissue evidence="2">Salivary glands</tissue>
    </source>
</reference>